<sequence length="112" mass="12088">MKKALILTLLALASTQSLAARETTSGYIDRMVTYPDFGSGNTIVELSNRGNTCYGYWIETGSKGHDAALSALLGAFHSKRVVSIVGLDDSANKWNGSPGTHYCKLYAVDVKR</sequence>
<dbReference type="RefSeq" id="WP_058795087.1">
    <property type="nucleotide sequence ID" value="NZ_CP013611.1"/>
</dbReference>
<gene>
    <name evidence="2" type="ORF">AT705_00820</name>
</gene>
<evidence type="ECO:0000313" key="2">
    <source>
        <dbReference type="EMBL" id="ALU41588.1"/>
    </source>
</evidence>
<evidence type="ECO:0000313" key="3">
    <source>
        <dbReference type="Proteomes" id="UP000069015"/>
    </source>
</evidence>
<organism evidence="2 3">
    <name type="scientific">Pseudoalteromonas rubra</name>
    <dbReference type="NCBI Taxonomy" id="43658"/>
    <lineage>
        <taxon>Bacteria</taxon>
        <taxon>Pseudomonadati</taxon>
        <taxon>Pseudomonadota</taxon>
        <taxon>Gammaproteobacteria</taxon>
        <taxon>Alteromonadales</taxon>
        <taxon>Pseudoalteromonadaceae</taxon>
        <taxon>Pseudoalteromonas</taxon>
    </lineage>
</organism>
<feature type="chain" id="PRO_5006833993" evidence="1">
    <location>
        <begin position="20"/>
        <end position="112"/>
    </location>
</feature>
<feature type="signal peptide" evidence="1">
    <location>
        <begin position="1"/>
        <end position="19"/>
    </location>
</feature>
<dbReference type="AlphaFoldDB" id="A0A0U2WZJ1"/>
<name>A0A0U2WZJ1_9GAMM</name>
<protein>
    <submittedName>
        <fullName evidence="2">Uncharacterized protein</fullName>
    </submittedName>
</protein>
<evidence type="ECO:0000256" key="1">
    <source>
        <dbReference type="SAM" id="SignalP"/>
    </source>
</evidence>
<reference evidence="2 3" key="1">
    <citation type="submission" date="2015-12" db="EMBL/GenBank/DDBJ databases">
        <title>Complete genome sequence of Pseudoalteromonas rubra SCSIO 6842, harboring a conjugative plasmid.</title>
        <authorList>
            <person name="Li B."/>
            <person name="Wang X."/>
        </authorList>
    </citation>
    <scope>NUCLEOTIDE SEQUENCE [LARGE SCALE GENOMIC DNA]</scope>
    <source>
        <strain evidence="2 3">SCSIO 6842</strain>
    </source>
</reference>
<proteinExistence type="predicted"/>
<dbReference type="EMBL" id="CP013611">
    <property type="protein sequence ID" value="ALU41588.1"/>
    <property type="molecule type" value="Genomic_DNA"/>
</dbReference>
<dbReference type="Proteomes" id="UP000069015">
    <property type="component" value="Chromosome 1"/>
</dbReference>
<keyword evidence="1" id="KW-0732">Signal</keyword>
<accession>A0A0U2WZJ1</accession>
<dbReference type="KEGG" id="prr:AT705_00820"/>